<evidence type="ECO:0000313" key="3">
    <source>
        <dbReference type="EMBL" id="SDI43661.1"/>
    </source>
</evidence>
<evidence type="ECO:0000313" key="4">
    <source>
        <dbReference type="Proteomes" id="UP000182894"/>
    </source>
</evidence>
<dbReference type="Pfam" id="PF08906">
    <property type="entry name" value="T6SS_Tdi1_C"/>
    <property type="match status" value="1"/>
</dbReference>
<dbReference type="InterPro" id="IPR015002">
    <property type="entry name" value="T6SS_Tdi1_C"/>
</dbReference>
<evidence type="ECO:0000259" key="2">
    <source>
        <dbReference type="Pfam" id="PF08906"/>
    </source>
</evidence>
<organism evidence="3 4">
    <name type="scientific">Pseudomonas abietaniphila</name>
    <dbReference type="NCBI Taxonomy" id="89065"/>
    <lineage>
        <taxon>Bacteria</taxon>
        <taxon>Pseudomonadati</taxon>
        <taxon>Pseudomonadota</taxon>
        <taxon>Gammaproteobacteria</taxon>
        <taxon>Pseudomonadales</taxon>
        <taxon>Pseudomonadaceae</taxon>
        <taxon>Pseudomonas</taxon>
    </lineage>
</organism>
<protein>
    <recommendedName>
        <fullName evidence="5">GAD-like domain-containing protein</fullName>
    </recommendedName>
</protein>
<feature type="domain" description="GAD-related" evidence="1">
    <location>
        <begin position="4"/>
        <end position="107"/>
    </location>
</feature>
<dbReference type="Proteomes" id="UP000182894">
    <property type="component" value="Unassembled WGS sequence"/>
</dbReference>
<feature type="domain" description="T6SS immunity protein Tdi1 C-terminal" evidence="2">
    <location>
        <begin position="125"/>
        <end position="195"/>
    </location>
</feature>
<dbReference type="OrthoDB" id="9016361at2"/>
<name>A0A1G8KJN6_9PSED</name>
<dbReference type="STRING" id="89065.SAMN05216605_113123"/>
<proteinExistence type="predicted"/>
<dbReference type="AlphaFoldDB" id="A0A1G8KJN6"/>
<dbReference type="Pfam" id="PF08887">
    <property type="entry name" value="GAD-like"/>
    <property type="match status" value="1"/>
</dbReference>
<sequence>MDEYFEYFLSKMGPAIEPHKIPSSVMDQYKNKLPGQLLEQWAKYGWSGYGEGVFWTVNPADYEDVVHEWLKQSGISSADQYHVIARGAFGDLYLWQQTTGTVLKIALVYARYHEDKKTALAKDFDEEIKAFFAFTRRESNDFDNLFEEAVKKLGRLRYDEMYGFVPAIALGGPVELKHLQKVKIIEHLAFLSQLTPLTDWGFPDYDTIMKLTE</sequence>
<evidence type="ECO:0008006" key="5">
    <source>
        <dbReference type="Google" id="ProtNLM"/>
    </source>
</evidence>
<accession>A0A1G8KJN6</accession>
<reference evidence="4" key="1">
    <citation type="submission" date="2016-10" db="EMBL/GenBank/DDBJ databases">
        <authorList>
            <person name="Varghese N."/>
            <person name="Submissions S."/>
        </authorList>
    </citation>
    <scope>NUCLEOTIDE SEQUENCE [LARGE SCALE GENOMIC DNA]</scope>
    <source>
        <strain evidence="4">ATCC 700689</strain>
    </source>
</reference>
<gene>
    <name evidence="3" type="ORF">SAMN05216605_113123</name>
</gene>
<dbReference type="InterPro" id="IPR014983">
    <property type="entry name" value="GAD-rel"/>
</dbReference>
<evidence type="ECO:0000259" key="1">
    <source>
        <dbReference type="Pfam" id="PF08887"/>
    </source>
</evidence>
<keyword evidence="4" id="KW-1185">Reference proteome</keyword>
<dbReference type="EMBL" id="FNCO01000013">
    <property type="protein sequence ID" value="SDI43661.1"/>
    <property type="molecule type" value="Genomic_DNA"/>
</dbReference>
<dbReference type="RefSeq" id="WP_074756023.1">
    <property type="nucleotide sequence ID" value="NZ_FNCO01000013.1"/>
</dbReference>